<comment type="caution">
    <text evidence="3">The sequence shown here is derived from an EMBL/GenBank/DDBJ whole genome shotgun (WGS) entry which is preliminary data.</text>
</comment>
<name>A0A8S3RCP5_MYTED</name>
<keyword evidence="1" id="KW-0863">Zinc-finger</keyword>
<keyword evidence="4" id="KW-1185">Reference proteome</keyword>
<keyword evidence="1" id="KW-0862">Zinc</keyword>
<feature type="domain" description="B box-type" evidence="2">
    <location>
        <begin position="493"/>
        <end position="535"/>
    </location>
</feature>
<dbReference type="Proteomes" id="UP000683360">
    <property type="component" value="Unassembled WGS sequence"/>
</dbReference>
<evidence type="ECO:0000313" key="4">
    <source>
        <dbReference type="Proteomes" id="UP000683360"/>
    </source>
</evidence>
<evidence type="ECO:0000256" key="1">
    <source>
        <dbReference type="PROSITE-ProRule" id="PRU00024"/>
    </source>
</evidence>
<dbReference type="CDD" id="cd19757">
    <property type="entry name" value="Bbox1"/>
    <property type="match status" value="1"/>
</dbReference>
<organism evidence="3 4">
    <name type="scientific">Mytilus edulis</name>
    <name type="common">Blue mussel</name>
    <dbReference type="NCBI Taxonomy" id="6550"/>
    <lineage>
        <taxon>Eukaryota</taxon>
        <taxon>Metazoa</taxon>
        <taxon>Spiralia</taxon>
        <taxon>Lophotrochozoa</taxon>
        <taxon>Mollusca</taxon>
        <taxon>Bivalvia</taxon>
        <taxon>Autobranchia</taxon>
        <taxon>Pteriomorphia</taxon>
        <taxon>Mytilida</taxon>
        <taxon>Mytiloidea</taxon>
        <taxon>Mytilidae</taxon>
        <taxon>Mytilinae</taxon>
        <taxon>Mytilus</taxon>
    </lineage>
</organism>
<dbReference type="OrthoDB" id="6110133at2759"/>
<dbReference type="SUPFAM" id="SSF101898">
    <property type="entry name" value="NHL repeat"/>
    <property type="match status" value="1"/>
</dbReference>
<keyword evidence="1" id="KW-0479">Metal-binding</keyword>
<feature type="domain" description="B box-type" evidence="2">
    <location>
        <begin position="539"/>
        <end position="581"/>
    </location>
</feature>
<reference evidence="3" key="1">
    <citation type="submission" date="2021-03" db="EMBL/GenBank/DDBJ databases">
        <authorList>
            <person name="Bekaert M."/>
        </authorList>
    </citation>
    <scope>NUCLEOTIDE SEQUENCE</scope>
</reference>
<gene>
    <name evidence="3" type="ORF">MEDL_17469</name>
</gene>
<dbReference type="Gene3D" id="3.30.160.60">
    <property type="entry name" value="Classic Zinc Finger"/>
    <property type="match status" value="1"/>
</dbReference>
<sequence length="621" mass="70656">MQQKDVKNSVMFQDVSNSISNITTTLNIAITSQDLNNENLDDDEATILGQLASNKAKIIKHLHELEGRIILETSSLKNEQSARTDLHKSSLLQIKRPMKKISKKIDQVSKCGSHYQLFVLMNKYKLEIIDLEIKVRNLLPNLMTRRMIFQPREHIQNTLTSLGSTRLKILQYKADYKPPKILQVQKSNDPKDMQIRTMNITKDNRLLLCNTRGTNLLVYSDKGEYLKDCNLSGSSFDVAVFPGEDKAVVTLPEKRSIQFIDTKTMTDGSTYFVTGSCWSITIVNDKICVGGYLTLHILDKQGNTIYKVTAVPNVGFITDLHPGPDESVYYIDIMCNAICCVTIEGEQRFRYTSFDLKKLNAIATDKERIDKSENVEFFLESGALGLYDNIVEGFVEEQTQTIQSLVDQTRNLAKDSNDMKTEVLSHLHKQKDDIVIEMRNIVFEVKSVIQSEKSKTTYPVRKKCHRVSRLISEFINFVVAEKITTSGYSCDPCFSKHISADATQYCSKCQNNLCRQCIRNHKLEAAYVRHNLTDIDTLIAENMCLKHEDSILEYFCADHDSLCCQSCVTMEHNSCERLVPLQDAAKDVNQSVMFQEISYSLSNITTAIEKAVKMRIKTLTI</sequence>
<dbReference type="InterPro" id="IPR000315">
    <property type="entry name" value="Znf_B-box"/>
</dbReference>
<dbReference type="GO" id="GO:0008270">
    <property type="term" value="F:zinc ion binding"/>
    <property type="evidence" value="ECO:0007669"/>
    <property type="project" value="UniProtKB-KW"/>
</dbReference>
<accession>A0A8S3RCP5</accession>
<dbReference type="EMBL" id="CAJPWZ010000901">
    <property type="protein sequence ID" value="CAG2202851.1"/>
    <property type="molecule type" value="Genomic_DNA"/>
</dbReference>
<dbReference type="SUPFAM" id="SSF57845">
    <property type="entry name" value="B-box zinc-binding domain"/>
    <property type="match status" value="1"/>
</dbReference>
<evidence type="ECO:0000313" key="3">
    <source>
        <dbReference type="EMBL" id="CAG2202851.1"/>
    </source>
</evidence>
<protein>
    <recommendedName>
        <fullName evidence="2">B box-type domain-containing protein</fullName>
    </recommendedName>
</protein>
<proteinExistence type="predicted"/>
<evidence type="ECO:0000259" key="2">
    <source>
        <dbReference type="PROSITE" id="PS50119"/>
    </source>
</evidence>
<dbReference type="AlphaFoldDB" id="A0A8S3RCP5"/>
<dbReference type="PROSITE" id="PS50119">
    <property type="entry name" value="ZF_BBOX"/>
    <property type="match status" value="2"/>
</dbReference>